<dbReference type="EMBL" id="NRQW01000748">
    <property type="protein sequence ID" value="PLZ80563.1"/>
    <property type="molecule type" value="Genomic_DNA"/>
</dbReference>
<keyword evidence="1" id="KW-1133">Transmembrane helix</keyword>
<dbReference type="AlphaFoldDB" id="A0A2N6JU27"/>
<evidence type="ECO:0000313" key="3">
    <source>
        <dbReference type="Proteomes" id="UP000235036"/>
    </source>
</evidence>
<evidence type="ECO:0000313" key="2">
    <source>
        <dbReference type="EMBL" id="PLZ80563.1"/>
    </source>
</evidence>
<dbReference type="RefSeq" id="WP_016868251.1">
    <property type="nucleotide sequence ID" value="NZ_CAWNVR010000210.1"/>
</dbReference>
<keyword evidence="1" id="KW-0472">Membrane</keyword>
<accession>A0A2N6JU27</accession>
<organism evidence="2 3">
    <name type="scientific">Fischerella muscicola CCMEE 5323</name>
    <dbReference type="NCBI Taxonomy" id="2019572"/>
    <lineage>
        <taxon>Bacteria</taxon>
        <taxon>Bacillati</taxon>
        <taxon>Cyanobacteriota</taxon>
        <taxon>Cyanophyceae</taxon>
        <taxon>Nostocales</taxon>
        <taxon>Hapalosiphonaceae</taxon>
        <taxon>Fischerella</taxon>
    </lineage>
</organism>
<comment type="caution">
    <text evidence="2">The sequence shown here is derived from an EMBL/GenBank/DDBJ whole genome shotgun (WGS) entry which is preliminary data.</text>
</comment>
<dbReference type="Proteomes" id="UP000235036">
    <property type="component" value="Unassembled WGS sequence"/>
</dbReference>
<keyword evidence="3" id="KW-1185">Reference proteome</keyword>
<protein>
    <submittedName>
        <fullName evidence="2">Uncharacterized protein</fullName>
    </submittedName>
</protein>
<proteinExistence type="predicted"/>
<reference evidence="2 3" key="1">
    <citation type="submission" date="2017-08" db="EMBL/GenBank/DDBJ databases">
        <title>Genomes of Fischerella (Mastigocladus) sp. strains.</title>
        <authorList>
            <person name="Miller S.R."/>
        </authorList>
    </citation>
    <scope>NUCLEOTIDE SEQUENCE [LARGE SCALE GENOMIC DNA]</scope>
    <source>
        <strain evidence="2 3">CCMEE 5323</strain>
    </source>
</reference>
<feature type="transmembrane region" description="Helical" evidence="1">
    <location>
        <begin position="21"/>
        <end position="42"/>
    </location>
</feature>
<evidence type="ECO:0000256" key="1">
    <source>
        <dbReference type="SAM" id="Phobius"/>
    </source>
</evidence>
<keyword evidence="1" id="KW-0812">Transmembrane</keyword>
<sequence>MSGEGEKKYKELEIKYKKVDVIARVVGAIAAIASATAAFLALRNYTNNPVSAPKPFMNYPAA</sequence>
<gene>
    <name evidence="2" type="ORF">CEN44_29440</name>
</gene>
<name>A0A2N6JU27_FISMU</name>